<gene>
    <name evidence="1" type="ORF">ACFOD3_23545</name>
</gene>
<reference evidence="2" key="1">
    <citation type="journal article" date="2019" name="Int. J. Syst. Evol. Microbiol.">
        <title>The Global Catalogue of Microorganisms (GCM) 10K type strain sequencing project: providing services to taxonomists for standard genome sequencing and annotation.</title>
        <authorList>
            <consortium name="The Broad Institute Genomics Platform"/>
            <consortium name="The Broad Institute Genome Sequencing Center for Infectious Disease"/>
            <person name="Wu L."/>
            <person name="Ma J."/>
        </authorList>
    </citation>
    <scope>NUCLEOTIDE SEQUENCE [LARGE SCALE GENOMIC DNA]</scope>
    <source>
        <strain evidence="2">CGMCC 1.16855</strain>
    </source>
</reference>
<dbReference type="InterPro" id="IPR045622">
    <property type="entry name" value="DUF6441"/>
</dbReference>
<keyword evidence="2" id="KW-1185">Reference proteome</keyword>
<accession>A0ABV7C2B6</accession>
<evidence type="ECO:0000313" key="2">
    <source>
        <dbReference type="Proteomes" id="UP001595420"/>
    </source>
</evidence>
<comment type="caution">
    <text evidence="1">The sequence shown here is derived from an EMBL/GenBank/DDBJ whole genome shotgun (WGS) entry which is preliminary data.</text>
</comment>
<dbReference type="EMBL" id="JBHRSB010000008">
    <property type="protein sequence ID" value="MFC3002893.1"/>
    <property type="molecule type" value="Genomic_DNA"/>
</dbReference>
<sequence>MLQMRVVGNLGAQLRNILDGEVTTMSRGLRRAVDRTATAVHTDLRGQVTGAGLGAGLAAAWRKQVYPGTPRRTLRPAGLVWSKATALHEAFERGAVVLPRRGSFLLIPSKAAEALGADVVSTTVSRKGGSIPGNARRRRSSLEEAARKLGVPIVSARPGNAIRKAGDPSARSRGYILLTPTRASQSRLVALYFASRGAKPVLLFTLVRQTRVPRRLDIAGAASRAQATLASNVSSALAAGG</sequence>
<dbReference type="Proteomes" id="UP001595420">
    <property type="component" value="Unassembled WGS sequence"/>
</dbReference>
<dbReference type="RefSeq" id="WP_216839131.1">
    <property type="nucleotide sequence ID" value="NZ_JAFNJS010000008.1"/>
</dbReference>
<proteinExistence type="predicted"/>
<evidence type="ECO:0000313" key="1">
    <source>
        <dbReference type="EMBL" id="MFC3002893.1"/>
    </source>
</evidence>
<name>A0ABV7C2B6_9PROT</name>
<protein>
    <submittedName>
        <fullName evidence="1">DUF6441 family protein</fullName>
    </submittedName>
</protein>
<dbReference type="Pfam" id="PF20039">
    <property type="entry name" value="DUF6441"/>
    <property type="match status" value="1"/>
</dbReference>
<organism evidence="1 2">
    <name type="scientific">Falsiroseomonas tokyonensis</name>
    <dbReference type="NCBI Taxonomy" id="430521"/>
    <lineage>
        <taxon>Bacteria</taxon>
        <taxon>Pseudomonadati</taxon>
        <taxon>Pseudomonadota</taxon>
        <taxon>Alphaproteobacteria</taxon>
        <taxon>Acetobacterales</taxon>
        <taxon>Roseomonadaceae</taxon>
        <taxon>Falsiroseomonas</taxon>
    </lineage>
</organism>